<evidence type="ECO:0000313" key="1">
    <source>
        <dbReference type="EMBL" id="KRZ12331.1"/>
    </source>
</evidence>
<feature type="non-terminal residue" evidence="1">
    <location>
        <position position="1"/>
    </location>
</feature>
<protein>
    <submittedName>
        <fullName evidence="1">Uncharacterized protein</fullName>
    </submittedName>
</protein>
<gene>
    <name evidence="1" type="ORF">T11_12825</name>
</gene>
<keyword evidence="2" id="KW-1185">Reference proteome</keyword>
<evidence type="ECO:0000313" key="2">
    <source>
        <dbReference type="Proteomes" id="UP000055024"/>
    </source>
</evidence>
<proteinExistence type="predicted"/>
<dbReference type="AlphaFoldDB" id="A0A0V1HNW1"/>
<organism evidence="1 2">
    <name type="scientific">Trichinella zimbabwensis</name>
    <dbReference type="NCBI Taxonomy" id="268475"/>
    <lineage>
        <taxon>Eukaryota</taxon>
        <taxon>Metazoa</taxon>
        <taxon>Ecdysozoa</taxon>
        <taxon>Nematoda</taxon>
        <taxon>Enoplea</taxon>
        <taxon>Dorylaimia</taxon>
        <taxon>Trichinellida</taxon>
        <taxon>Trichinellidae</taxon>
        <taxon>Trichinella</taxon>
    </lineage>
</organism>
<dbReference type="Proteomes" id="UP000055024">
    <property type="component" value="Unassembled WGS sequence"/>
</dbReference>
<accession>A0A0V1HNW1</accession>
<sequence length="98" mass="11470">LYRSENVYFTQFYTFTENEEIKCVRNSKRKYEMKRSILKTLKIISVHVGRSEAKLTRLKSVNFPYESYVLKDILKIISSPANLSAHLAKQPCASITHR</sequence>
<reference evidence="1 2" key="1">
    <citation type="submission" date="2015-01" db="EMBL/GenBank/DDBJ databases">
        <title>Evolution of Trichinella species and genotypes.</title>
        <authorList>
            <person name="Korhonen P.K."/>
            <person name="Edoardo P."/>
            <person name="Giuseppe L.R."/>
            <person name="Gasser R.B."/>
        </authorList>
    </citation>
    <scope>NUCLEOTIDE SEQUENCE [LARGE SCALE GENOMIC DNA]</scope>
    <source>
        <strain evidence="1">ISS1029</strain>
    </source>
</reference>
<comment type="caution">
    <text evidence="1">The sequence shown here is derived from an EMBL/GenBank/DDBJ whole genome shotgun (WGS) entry which is preliminary data.</text>
</comment>
<name>A0A0V1HNW1_9BILA</name>
<dbReference type="EMBL" id="JYDP01000041">
    <property type="protein sequence ID" value="KRZ12331.1"/>
    <property type="molecule type" value="Genomic_DNA"/>
</dbReference>